<sequence>MPAGVRDSHPTSPFSPHPHRVQLPSTLFLTHTSVPASSPLPLSSPKGRSLQQARHSWRDLLPDPETVPLWVARCCPPSTSLSQQPPPPSPPLSATRLPPPCTKHQAPPPRPQPLVTINT</sequence>
<gene>
    <name evidence="2" type="ORF">E2C01_061757</name>
</gene>
<comment type="caution">
    <text evidence="2">The sequence shown here is derived from an EMBL/GenBank/DDBJ whole genome shotgun (WGS) entry which is preliminary data.</text>
</comment>
<evidence type="ECO:0000313" key="2">
    <source>
        <dbReference type="EMBL" id="MPC67581.1"/>
    </source>
</evidence>
<feature type="region of interest" description="Disordered" evidence="1">
    <location>
        <begin position="1"/>
        <end position="56"/>
    </location>
</feature>
<dbReference type="EMBL" id="VSRR010026445">
    <property type="protein sequence ID" value="MPC67581.1"/>
    <property type="molecule type" value="Genomic_DNA"/>
</dbReference>
<name>A0A5B7H4P9_PORTR</name>
<organism evidence="2 3">
    <name type="scientific">Portunus trituberculatus</name>
    <name type="common">Swimming crab</name>
    <name type="synonym">Neptunus trituberculatus</name>
    <dbReference type="NCBI Taxonomy" id="210409"/>
    <lineage>
        <taxon>Eukaryota</taxon>
        <taxon>Metazoa</taxon>
        <taxon>Ecdysozoa</taxon>
        <taxon>Arthropoda</taxon>
        <taxon>Crustacea</taxon>
        <taxon>Multicrustacea</taxon>
        <taxon>Malacostraca</taxon>
        <taxon>Eumalacostraca</taxon>
        <taxon>Eucarida</taxon>
        <taxon>Decapoda</taxon>
        <taxon>Pleocyemata</taxon>
        <taxon>Brachyura</taxon>
        <taxon>Eubrachyura</taxon>
        <taxon>Portunoidea</taxon>
        <taxon>Portunidae</taxon>
        <taxon>Portuninae</taxon>
        <taxon>Portunus</taxon>
    </lineage>
</organism>
<dbReference type="AlphaFoldDB" id="A0A5B7H4P9"/>
<accession>A0A5B7H4P9</accession>
<feature type="compositionally biased region" description="Low complexity" evidence="1">
    <location>
        <begin position="35"/>
        <end position="45"/>
    </location>
</feature>
<reference evidence="2 3" key="1">
    <citation type="submission" date="2019-05" db="EMBL/GenBank/DDBJ databases">
        <title>Another draft genome of Portunus trituberculatus and its Hox gene families provides insights of decapod evolution.</title>
        <authorList>
            <person name="Jeong J.-H."/>
            <person name="Song I."/>
            <person name="Kim S."/>
            <person name="Choi T."/>
            <person name="Kim D."/>
            <person name="Ryu S."/>
            <person name="Kim W."/>
        </authorList>
    </citation>
    <scope>NUCLEOTIDE SEQUENCE [LARGE SCALE GENOMIC DNA]</scope>
    <source>
        <tissue evidence="2">Muscle</tissue>
    </source>
</reference>
<feature type="compositionally biased region" description="Pro residues" evidence="1">
    <location>
        <begin position="84"/>
        <end position="112"/>
    </location>
</feature>
<evidence type="ECO:0000313" key="3">
    <source>
        <dbReference type="Proteomes" id="UP000324222"/>
    </source>
</evidence>
<feature type="compositionally biased region" description="Polar residues" evidence="1">
    <location>
        <begin position="23"/>
        <end position="34"/>
    </location>
</feature>
<keyword evidence="3" id="KW-1185">Reference proteome</keyword>
<evidence type="ECO:0000256" key="1">
    <source>
        <dbReference type="SAM" id="MobiDB-lite"/>
    </source>
</evidence>
<dbReference type="Proteomes" id="UP000324222">
    <property type="component" value="Unassembled WGS sequence"/>
</dbReference>
<feature type="region of interest" description="Disordered" evidence="1">
    <location>
        <begin position="75"/>
        <end position="119"/>
    </location>
</feature>
<protein>
    <submittedName>
        <fullName evidence="2">Uncharacterized protein</fullName>
    </submittedName>
</protein>
<proteinExistence type="predicted"/>